<protein>
    <submittedName>
        <fullName evidence="1">Uncharacterized protein</fullName>
    </submittedName>
</protein>
<accession>A0A4S8LMH9</accession>
<evidence type="ECO:0000313" key="1">
    <source>
        <dbReference type="EMBL" id="THU90479.1"/>
    </source>
</evidence>
<gene>
    <name evidence="1" type="ORF">K435DRAFT_864274</name>
</gene>
<sequence length="211" mass="23941">MSFLPCHDHWHSCRHVYEIKECWTTTLLYFIQDYNPESRVPSLGKDCILARPDTYLEVSTSIPIQSPSPKKAFVTDQSLADWDCSDEYDLIARPQIRNPISAYCGTSSFDYRLPSFDQHPSQHSNTDSNCLNLTPLQNTMTHHSIDAIKGIQPEYKHSISPLDEGDETKPYIVNINTVPCSSQTLAAHYGAHSFCNQWPVVTDQTFDISPT</sequence>
<proteinExistence type="predicted"/>
<reference evidence="1 2" key="1">
    <citation type="journal article" date="2019" name="Nat. Ecol. Evol.">
        <title>Megaphylogeny resolves global patterns of mushroom evolution.</title>
        <authorList>
            <person name="Varga T."/>
            <person name="Krizsan K."/>
            <person name="Foldi C."/>
            <person name="Dima B."/>
            <person name="Sanchez-Garcia M."/>
            <person name="Sanchez-Ramirez S."/>
            <person name="Szollosi G.J."/>
            <person name="Szarkandi J.G."/>
            <person name="Papp V."/>
            <person name="Albert L."/>
            <person name="Andreopoulos W."/>
            <person name="Angelini C."/>
            <person name="Antonin V."/>
            <person name="Barry K.W."/>
            <person name="Bougher N.L."/>
            <person name="Buchanan P."/>
            <person name="Buyck B."/>
            <person name="Bense V."/>
            <person name="Catcheside P."/>
            <person name="Chovatia M."/>
            <person name="Cooper J."/>
            <person name="Damon W."/>
            <person name="Desjardin D."/>
            <person name="Finy P."/>
            <person name="Geml J."/>
            <person name="Haridas S."/>
            <person name="Hughes K."/>
            <person name="Justo A."/>
            <person name="Karasinski D."/>
            <person name="Kautmanova I."/>
            <person name="Kiss B."/>
            <person name="Kocsube S."/>
            <person name="Kotiranta H."/>
            <person name="LaButti K.M."/>
            <person name="Lechner B.E."/>
            <person name="Liimatainen K."/>
            <person name="Lipzen A."/>
            <person name="Lukacs Z."/>
            <person name="Mihaltcheva S."/>
            <person name="Morgado L.N."/>
            <person name="Niskanen T."/>
            <person name="Noordeloos M.E."/>
            <person name="Ohm R.A."/>
            <person name="Ortiz-Santana B."/>
            <person name="Ovrebo C."/>
            <person name="Racz N."/>
            <person name="Riley R."/>
            <person name="Savchenko A."/>
            <person name="Shiryaev A."/>
            <person name="Soop K."/>
            <person name="Spirin V."/>
            <person name="Szebenyi C."/>
            <person name="Tomsovsky M."/>
            <person name="Tulloss R.E."/>
            <person name="Uehling J."/>
            <person name="Grigoriev I.V."/>
            <person name="Vagvolgyi C."/>
            <person name="Papp T."/>
            <person name="Martin F.M."/>
            <person name="Miettinen O."/>
            <person name="Hibbett D.S."/>
            <person name="Nagy L.G."/>
        </authorList>
    </citation>
    <scope>NUCLEOTIDE SEQUENCE [LARGE SCALE GENOMIC DNA]</scope>
    <source>
        <strain evidence="1 2">CBS 962.96</strain>
    </source>
</reference>
<dbReference type="AlphaFoldDB" id="A0A4S8LMH9"/>
<keyword evidence="2" id="KW-1185">Reference proteome</keyword>
<dbReference type="Proteomes" id="UP000297245">
    <property type="component" value="Unassembled WGS sequence"/>
</dbReference>
<organism evidence="1 2">
    <name type="scientific">Dendrothele bispora (strain CBS 962.96)</name>
    <dbReference type="NCBI Taxonomy" id="1314807"/>
    <lineage>
        <taxon>Eukaryota</taxon>
        <taxon>Fungi</taxon>
        <taxon>Dikarya</taxon>
        <taxon>Basidiomycota</taxon>
        <taxon>Agaricomycotina</taxon>
        <taxon>Agaricomycetes</taxon>
        <taxon>Agaricomycetidae</taxon>
        <taxon>Agaricales</taxon>
        <taxon>Agaricales incertae sedis</taxon>
        <taxon>Dendrothele</taxon>
    </lineage>
</organism>
<evidence type="ECO:0000313" key="2">
    <source>
        <dbReference type="Proteomes" id="UP000297245"/>
    </source>
</evidence>
<name>A0A4S8LMH9_DENBC</name>
<dbReference type="EMBL" id="ML179334">
    <property type="protein sequence ID" value="THU90479.1"/>
    <property type="molecule type" value="Genomic_DNA"/>
</dbReference>